<protein>
    <recommendedName>
        <fullName evidence="3">Biogenesis of lysosome-related organelles complex 1 subunit 7</fullName>
    </recommendedName>
</protein>
<evidence type="ECO:0000256" key="3">
    <source>
        <dbReference type="ARBA" id="ARBA00033330"/>
    </source>
</evidence>
<proteinExistence type="inferred from homology"/>
<dbReference type="STRING" id="3988.B9RI59"/>
<evidence type="ECO:0000256" key="4">
    <source>
        <dbReference type="SAM" id="MobiDB-lite"/>
    </source>
</evidence>
<dbReference type="GO" id="GO:0007040">
    <property type="term" value="P:lysosome organization"/>
    <property type="evidence" value="ECO:0000318"/>
    <property type="project" value="GO_Central"/>
</dbReference>
<dbReference type="AlphaFoldDB" id="B9RI59"/>
<accession>B9RI59</accession>
<evidence type="ECO:0000256" key="1">
    <source>
        <dbReference type="ARBA" id="ARBA00006111"/>
    </source>
</evidence>
<dbReference type="GO" id="GO:0006886">
    <property type="term" value="P:intracellular protein transport"/>
    <property type="evidence" value="ECO:0007669"/>
    <property type="project" value="InterPro"/>
</dbReference>
<feature type="compositionally biased region" description="Polar residues" evidence="4">
    <location>
        <begin position="8"/>
        <end position="21"/>
    </location>
</feature>
<dbReference type="Proteomes" id="UP000008311">
    <property type="component" value="Unassembled WGS sequence"/>
</dbReference>
<evidence type="ECO:0000313" key="5">
    <source>
        <dbReference type="EMBL" id="EEF48831.1"/>
    </source>
</evidence>
<evidence type="ECO:0000256" key="2">
    <source>
        <dbReference type="ARBA" id="ARBA00023054"/>
    </source>
</evidence>
<dbReference type="EMBL" id="EQ973781">
    <property type="protein sequence ID" value="EEF48831.1"/>
    <property type="molecule type" value="Genomic_DNA"/>
</dbReference>
<dbReference type="InterPro" id="IPR028119">
    <property type="entry name" value="Snapin/Pallidin/Snn1"/>
</dbReference>
<dbReference type="GO" id="GO:0032418">
    <property type="term" value="P:lysosome localization"/>
    <property type="evidence" value="ECO:0000318"/>
    <property type="project" value="GO_Central"/>
</dbReference>
<dbReference type="GO" id="GO:0000149">
    <property type="term" value="F:SNARE binding"/>
    <property type="evidence" value="ECO:0000318"/>
    <property type="project" value="GO_Central"/>
</dbReference>
<dbReference type="eggNOG" id="ENOG502S4BU">
    <property type="taxonomic scope" value="Eukaryota"/>
</dbReference>
<organism evidence="5 6">
    <name type="scientific">Ricinus communis</name>
    <name type="common">Castor bean</name>
    <dbReference type="NCBI Taxonomy" id="3988"/>
    <lineage>
        <taxon>Eukaryota</taxon>
        <taxon>Viridiplantae</taxon>
        <taxon>Streptophyta</taxon>
        <taxon>Embryophyta</taxon>
        <taxon>Tracheophyta</taxon>
        <taxon>Spermatophyta</taxon>
        <taxon>Magnoliopsida</taxon>
        <taxon>eudicotyledons</taxon>
        <taxon>Gunneridae</taxon>
        <taxon>Pentapetalae</taxon>
        <taxon>rosids</taxon>
        <taxon>fabids</taxon>
        <taxon>Malpighiales</taxon>
        <taxon>Euphorbiaceae</taxon>
        <taxon>Acalyphoideae</taxon>
        <taxon>Acalypheae</taxon>
        <taxon>Ricinus</taxon>
    </lineage>
</organism>
<feature type="region of interest" description="Disordered" evidence="4">
    <location>
        <begin position="1"/>
        <end position="38"/>
    </location>
</feature>
<dbReference type="InParanoid" id="B9RI59"/>
<dbReference type="GO" id="GO:0008333">
    <property type="term" value="P:endosome to lysosome transport"/>
    <property type="evidence" value="ECO:0000318"/>
    <property type="project" value="GO_Central"/>
</dbReference>
<sequence>METPRVRCNSTDGMDSAVSDNDATEDNPKGEQSIPKNDIKKSSDALAKALSTMLGSIIRDFDSKAEDTFKSQDLLNSSIDRLTAELDKLLEDAPFPFIMQHAAKISAVRKRVSSLNFLLKSMQKRIDNIDRVLSLGLPQDSFGLFNE</sequence>
<dbReference type="PANTHER" id="PTHR31305">
    <property type="entry name" value="SNARE-ASSOCIATED PROTEIN SNAPIN"/>
    <property type="match status" value="1"/>
</dbReference>
<dbReference type="FunCoup" id="B9RI59">
    <property type="interactions" value="511"/>
</dbReference>
<dbReference type="PANTHER" id="PTHR31305:SF2">
    <property type="entry name" value="SNARE-ASSOCIATED PROTEIN SNAPIN"/>
    <property type="match status" value="1"/>
</dbReference>
<keyword evidence="6" id="KW-1185">Reference proteome</keyword>
<evidence type="ECO:0000313" key="6">
    <source>
        <dbReference type="Proteomes" id="UP000008311"/>
    </source>
</evidence>
<dbReference type="InterPro" id="IPR017246">
    <property type="entry name" value="Snapin"/>
</dbReference>
<dbReference type="GO" id="GO:0031083">
    <property type="term" value="C:BLOC-1 complex"/>
    <property type="evidence" value="ECO:0007669"/>
    <property type="project" value="InterPro"/>
</dbReference>
<name>B9RI59_RICCO</name>
<comment type="similarity">
    <text evidence="1">Belongs to the SNAPIN family.</text>
</comment>
<keyword evidence="2" id="KW-0175">Coiled coil</keyword>
<dbReference type="Pfam" id="PF14712">
    <property type="entry name" value="Snapin_Pallidin"/>
    <property type="match status" value="1"/>
</dbReference>
<dbReference type="GO" id="GO:0030141">
    <property type="term" value="C:secretory granule"/>
    <property type="evidence" value="ECO:0000318"/>
    <property type="project" value="GO_Central"/>
</dbReference>
<reference evidence="6" key="1">
    <citation type="journal article" date="2010" name="Nat. Biotechnol.">
        <title>Draft genome sequence of the oilseed species Ricinus communis.</title>
        <authorList>
            <person name="Chan A.P."/>
            <person name="Crabtree J."/>
            <person name="Zhao Q."/>
            <person name="Lorenzi H."/>
            <person name="Orvis J."/>
            <person name="Puiu D."/>
            <person name="Melake-Berhan A."/>
            <person name="Jones K.M."/>
            <person name="Redman J."/>
            <person name="Chen G."/>
            <person name="Cahoon E.B."/>
            <person name="Gedil M."/>
            <person name="Stanke M."/>
            <person name="Haas B.J."/>
            <person name="Wortman J.R."/>
            <person name="Fraser-Liggett C.M."/>
            <person name="Ravel J."/>
            <person name="Rabinowicz P.D."/>
        </authorList>
    </citation>
    <scope>NUCLEOTIDE SEQUENCE [LARGE SCALE GENOMIC DNA]</scope>
    <source>
        <strain evidence="6">cv. Hale</strain>
    </source>
</reference>
<gene>
    <name evidence="5" type="ORF">RCOM_1576540</name>
</gene>